<dbReference type="PANTHER" id="PTHR33923">
    <property type="entry name" value="CALMODULIN-BINDING PROTEIN-RELATED"/>
    <property type="match status" value="1"/>
</dbReference>
<dbReference type="GeneID" id="113865206"/>
<dbReference type="InterPro" id="IPR012417">
    <property type="entry name" value="CaM-bd_dom_pln"/>
</dbReference>
<gene>
    <name evidence="4" type="primary">LOC113865206</name>
</gene>
<feature type="compositionally biased region" description="Basic and acidic residues" evidence="1">
    <location>
        <begin position="582"/>
        <end position="597"/>
    </location>
</feature>
<feature type="compositionally biased region" description="Polar residues" evidence="1">
    <location>
        <begin position="136"/>
        <end position="161"/>
    </location>
</feature>
<keyword evidence="3" id="KW-1185">Reference proteome</keyword>
<feature type="compositionally biased region" description="Basic and acidic residues" evidence="1">
    <location>
        <begin position="34"/>
        <end position="60"/>
    </location>
</feature>
<dbReference type="RefSeq" id="XP_027355413.1">
    <property type="nucleotide sequence ID" value="XM_027499612.1"/>
</dbReference>
<dbReference type="PANTHER" id="PTHR33923:SF11">
    <property type="entry name" value="PLANT CALMODULIN-BINDING-LIKE PROTEIN"/>
    <property type="match status" value="1"/>
</dbReference>
<dbReference type="Proteomes" id="UP000694853">
    <property type="component" value="Unplaced"/>
</dbReference>
<dbReference type="Pfam" id="PF07839">
    <property type="entry name" value="CaM_binding"/>
    <property type="match status" value="1"/>
</dbReference>
<protein>
    <submittedName>
        <fullName evidence="4">Uncharacterized protein LOC113865206</fullName>
    </submittedName>
</protein>
<accession>A0A8B8LJ88</accession>
<evidence type="ECO:0000256" key="1">
    <source>
        <dbReference type="SAM" id="MobiDB-lite"/>
    </source>
</evidence>
<feature type="domain" description="Calmodulin-binding" evidence="2">
    <location>
        <begin position="616"/>
        <end position="728"/>
    </location>
</feature>
<evidence type="ECO:0000313" key="3">
    <source>
        <dbReference type="Proteomes" id="UP000694853"/>
    </source>
</evidence>
<feature type="region of interest" description="Disordered" evidence="1">
    <location>
        <begin position="90"/>
        <end position="161"/>
    </location>
</feature>
<proteinExistence type="predicted"/>
<dbReference type="AlphaFoldDB" id="A0A8B8LJ88"/>
<feature type="region of interest" description="Disordered" evidence="1">
    <location>
        <begin position="581"/>
        <end position="606"/>
    </location>
</feature>
<evidence type="ECO:0000313" key="4">
    <source>
        <dbReference type="RefSeq" id="XP_027355413.1"/>
    </source>
</evidence>
<dbReference type="InterPro" id="IPR044681">
    <property type="entry name" value="PICBP-like"/>
</dbReference>
<feature type="compositionally biased region" description="Polar residues" evidence="1">
    <location>
        <begin position="619"/>
        <end position="629"/>
    </location>
</feature>
<feature type="compositionally biased region" description="Polar residues" evidence="1">
    <location>
        <begin position="118"/>
        <end position="129"/>
    </location>
</feature>
<reference evidence="3" key="1">
    <citation type="journal article" date="2019" name="Toxins">
        <title>Detection of Abrin-Like and Prepropulchellin-Like Toxin Genes and Transcripts Using Whole Genome Sequencing and Full-Length Transcript Sequencing of Abrus precatorius.</title>
        <authorList>
            <person name="Hovde B.T."/>
            <person name="Daligault H.E."/>
            <person name="Hanschen E.R."/>
            <person name="Kunde Y.A."/>
            <person name="Johnson M.B."/>
            <person name="Starkenburg S.R."/>
            <person name="Johnson S.L."/>
        </authorList>
    </citation>
    <scope>NUCLEOTIDE SEQUENCE [LARGE SCALE GENOMIC DNA]</scope>
</reference>
<feature type="region of interest" description="Disordered" evidence="1">
    <location>
        <begin position="619"/>
        <end position="656"/>
    </location>
</feature>
<dbReference type="OrthoDB" id="1304871at2759"/>
<dbReference type="GO" id="GO:0005516">
    <property type="term" value="F:calmodulin binding"/>
    <property type="evidence" value="ECO:0007669"/>
    <property type="project" value="InterPro"/>
</dbReference>
<sequence>MVKRMVPRKVGIQADHVKFDKHLALLKSSSSQHQDGKSKGFDKMNEMKESRSIKRSDLEHPQSPPSVKSLFQSRQAPLLHVPTIAALPQQQKPLVRRSPNYMKPTTSSDAKKELLLVSLQNTPSGSNGKNPPRKCSSISKATNVSSKDPANTLSRSSSLNSVRTLTKSPSFMPCKACSRKSTSAVLFEDMNAPDKATCSSTLKDSKFPAYLTLHPGGTESEGASVMKVCPYAYCSLNDHGHASLPPLKSFMSARRHLLETQKNIKPEVVSPRRLKVPRDTKEDSDIEQVVLDGKLPRDEADKGNPIITSLVQEIDRDFFIEIYDEEKERADKMGRFNSVKDLEDKKDMVIANEKNGTAAEENDIKQVIPVEADSKGSFHLEQNAEDADENHPPGGFHEETCTRSYCDGKHQENIELDESDSQYTDMDWEEEKFREFNYEEDIGSSIRSMDETGSKLESLSECSHDTCEMWLDDIFSSHDEDILVEKTPQEAEEKKSTCFEPQHHCTNFVQEGTNESIELDTQEKEYPSNNMSFEYNQYTLTEEVFQNNTDAGDNSRENDKYVDYEASCVSMVLDAATVVNSEGHKTSDTCKIDDSQDSKVSQENNDDKIRQNILEENQVKSSKFQSRSCTGGEEQHTSKKWQCATKRKRPMEDDEEMRKINPRKPNLLPMAPDPEPQKVDLKHQMIDERKNAEEWMLDFALRQTVTRLAPAGKKKVALLVEAFETVMSIPKCETRMRNDSPFAHARPIQACS</sequence>
<organism evidence="3 4">
    <name type="scientific">Abrus precatorius</name>
    <name type="common">Indian licorice</name>
    <name type="synonym">Glycine abrus</name>
    <dbReference type="NCBI Taxonomy" id="3816"/>
    <lineage>
        <taxon>Eukaryota</taxon>
        <taxon>Viridiplantae</taxon>
        <taxon>Streptophyta</taxon>
        <taxon>Embryophyta</taxon>
        <taxon>Tracheophyta</taxon>
        <taxon>Spermatophyta</taxon>
        <taxon>Magnoliopsida</taxon>
        <taxon>eudicotyledons</taxon>
        <taxon>Gunneridae</taxon>
        <taxon>Pentapetalae</taxon>
        <taxon>rosids</taxon>
        <taxon>fabids</taxon>
        <taxon>Fabales</taxon>
        <taxon>Fabaceae</taxon>
        <taxon>Papilionoideae</taxon>
        <taxon>50 kb inversion clade</taxon>
        <taxon>NPAAA clade</taxon>
        <taxon>indigoferoid/millettioid clade</taxon>
        <taxon>Abreae</taxon>
        <taxon>Abrus</taxon>
    </lineage>
</organism>
<evidence type="ECO:0000259" key="2">
    <source>
        <dbReference type="SMART" id="SM01054"/>
    </source>
</evidence>
<name>A0A8B8LJ88_ABRPR</name>
<feature type="region of interest" description="Disordered" evidence="1">
    <location>
        <begin position="26"/>
        <end position="71"/>
    </location>
</feature>
<reference evidence="4" key="2">
    <citation type="submission" date="2025-08" db="UniProtKB">
        <authorList>
            <consortium name="RefSeq"/>
        </authorList>
    </citation>
    <scope>IDENTIFICATION</scope>
    <source>
        <tissue evidence="4">Young leaves</tissue>
    </source>
</reference>
<dbReference type="SMART" id="SM01054">
    <property type="entry name" value="CaM_binding"/>
    <property type="match status" value="1"/>
</dbReference>
<dbReference type="KEGG" id="aprc:113865206"/>